<name>A0A5B1BRM0_MYCSI</name>
<gene>
    <name evidence="1" type="ORF">F0Q45_08260</name>
</gene>
<evidence type="ECO:0000313" key="2">
    <source>
        <dbReference type="Proteomes" id="UP000324701"/>
    </source>
</evidence>
<organism evidence="1 2">
    <name type="scientific">Mycobacterium simiae</name>
    <name type="common">Mycobacterium habana</name>
    <dbReference type="NCBI Taxonomy" id="1784"/>
    <lineage>
        <taxon>Bacteria</taxon>
        <taxon>Bacillati</taxon>
        <taxon>Actinomycetota</taxon>
        <taxon>Actinomycetes</taxon>
        <taxon>Mycobacteriales</taxon>
        <taxon>Mycobacteriaceae</taxon>
        <taxon>Mycobacterium</taxon>
        <taxon>Mycobacterium simiae complex</taxon>
    </lineage>
</organism>
<evidence type="ECO:0000313" key="1">
    <source>
        <dbReference type="EMBL" id="KAA1250681.1"/>
    </source>
</evidence>
<dbReference type="AlphaFoldDB" id="A0A5B1BRM0"/>
<protein>
    <submittedName>
        <fullName evidence="1">Uncharacterized protein</fullName>
    </submittedName>
</protein>
<dbReference type="EMBL" id="VTZN01000035">
    <property type="protein sequence ID" value="KAA1250681.1"/>
    <property type="molecule type" value="Genomic_DNA"/>
</dbReference>
<proteinExistence type="predicted"/>
<accession>A0A5B1BRM0</accession>
<comment type="caution">
    <text evidence="1">The sequence shown here is derived from an EMBL/GenBank/DDBJ whole genome shotgun (WGS) entry which is preliminary data.</text>
</comment>
<reference evidence="1 2" key="1">
    <citation type="submission" date="2019-09" db="EMBL/GenBank/DDBJ databases">
        <title>Report of infection by Mycobacterium simiae a patient suffering from pulmonary tuberculosis.</title>
        <authorList>
            <person name="Mohanty P.S."/>
            <person name="Bansal A.K."/>
            <person name="Singh H."/>
            <person name="Sharma S."/>
            <person name="Patil S.A."/>
            <person name="Upadhaya P."/>
            <person name="Singh P.K."/>
            <person name="Kumar D."/>
            <person name="Kumar S."/>
            <person name="Singh R.K."/>
            <person name="Chaudhary B."/>
        </authorList>
    </citation>
    <scope>NUCLEOTIDE SEQUENCE [LARGE SCALE GENOMIC DNA]</scope>
    <source>
        <strain evidence="1 2">JAL-560-SIM</strain>
    </source>
</reference>
<dbReference type="Proteomes" id="UP000324701">
    <property type="component" value="Unassembled WGS sequence"/>
</dbReference>
<keyword evidence="2" id="KW-1185">Reference proteome</keyword>
<sequence>MIVMGYCANSVDMDFTVPADKVDAALAALNEVLFSPALGGFSAGHPYASLLEAVEGNTGFMECADIGGAFVLGCHCDKYCSVTDDVLETLARFAIEGSYVRFIGEDDRLFGFRVVDGRLRAESGGFSWKVEAEAEVEDGETREYRVCWVIDVDAASPTEAARKALAIQRNRSSIGTVFDVQRYEGMTTRGRQLGPALEINLSAVDDVST</sequence>